<keyword evidence="1" id="KW-1185">Reference proteome</keyword>
<name>A0A9J7GRN7_CRIGR</name>
<dbReference type="GeneID" id="113838877"/>
<evidence type="ECO:0000313" key="1">
    <source>
        <dbReference type="Proteomes" id="UP001108280"/>
    </source>
</evidence>
<sequence length="252" mass="29355">MNLPIDMVTFPLKLNKYNISYAYMHSLLEEQADLQNMGLHVLLAVTFLIHVSLFLKNRRKVDISTHLQDIQALRSQALNESKLTYSSIIELLEQKLDDGLRSMFYKIQTDLSTTQAEMQHIYNNIKMDRCSIESLKADRAKDRDEIQDVIQHIYNNIKIDRCSFESLKADRAKDRDEIQDVIQHIYNNIKIDRCSILESLQADRAKDRDETQELIQTLQAKQTKDHEELTSSLGMLQAKQTKDHEELTSSLE</sequence>
<protein>
    <submittedName>
        <fullName evidence="2">Uncharacterized protein LOC113838877</fullName>
    </submittedName>
</protein>
<evidence type="ECO:0000313" key="2">
    <source>
        <dbReference type="RefSeq" id="XP_027290181.1"/>
    </source>
</evidence>
<reference evidence="2" key="1">
    <citation type="journal article" date="2011" name="J. Biotechnol.">
        <title>Unraveling the Chinese hamster ovary cell line transcriptome by next-generation sequencing.</title>
        <authorList>
            <person name="Becker J."/>
            <person name="Hackl M."/>
            <person name="Rupp O."/>
            <person name="Jakobi T."/>
            <person name="Schneider J."/>
            <person name="Szczepanowski R."/>
            <person name="Bekel T."/>
            <person name="Borth N."/>
            <person name="Goesmann A."/>
            <person name="Grillari J."/>
            <person name="Kaltschmidt C."/>
            <person name="Noll T."/>
            <person name="Puhler A."/>
            <person name="Tauch A."/>
            <person name="Brinkrolf K."/>
        </authorList>
    </citation>
    <scope>NUCLEOTIDE SEQUENCE</scope>
</reference>
<dbReference type="AlphaFoldDB" id="A0A9J7GRN7"/>
<gene>
    <name evidence="2" type="primary">LOC113838877</name>
</gene>
<dbReference type="RefSeq" id="XP_027290181.1">
    <property type="nucleotide sequence ID" value="XM_027434380.2"/>
</dbReference>
<dbReference type="Proteomes" id="UP001108280">
    <property type="component" value="Unplaced"/>
</dbReference>
<proteinExistence type="predicted"/>
<accession>A0A9J7GRN7</accession>
<organism evidence="1 2">
    <name type="scientific">Cricetulus griseus</name>
    <name type="common">Chinese hamster</name>
    <name type="synonym">Cricetulus barabensis griseus</name>
    <dbReference type="NCBI Taxonomy" id="10029"/>
    <lineage>
        <taxon>Eukaryota</taxon>
        <taxon>Metazoa</taxon>
        <taxon>Chordata</taxon>
        <taxon>Craniata</taxon>
        <taxon>Vertebrata</taxon>
        <taxon>Euteleostomi</taxon>
        <taxon>Mammalia</taxon>
        <taxon>Eutheria</taxon>
        <taxon>Euarchontoglires</taxon>
        <taxon>Glires</taxon>
        <taxon>Rodentia</taxon>
        <taxon>Myomorpha</taxon>
        <taxon>Muroidea</taxon>
        <taxon>Cricetidae</taxon>
        <taxon>Cricetinae</taxon>
        <taxon>Cricetulus</taxon>
    </lineage>
</organism>
<dbReference type="KEGG" id="cge:113838877"/>
<reference evidence="2" key="2">
    <citation type="submission" date="2025-08" db="UniProtKB">
        <authorList>
            <consortium name="RefSeq"/>
        </authorList>
    </citation>
    <scope>IDENTIFICATION</scope>
</reference>